<protein>
    <submittedName>
        <fullName evidence="2">Uncharacterized protein</fullName>
    </submittedName>
</protein>
<keyword evidence="3" id="KW-1185">Reference proteome</keyword>
<comment type="caution">
    <text evidence="2">The sequence shown here is derived from an EMBL/GenBank/DDBJ whole genome shotgun (WGS) entry which is preliminary data.</text>
</comment>
<sequence>MLALPSTSICPNQLIRPETGSAQSNTSALSSSCHITAHCERTGQRQCCPGLGCTAFNACLSLTKKDMGIHLAWESSTLPWTTNAHASRRWERNPESMEEPKTWRKCKRVPS</sequence>
<dbReference type="EMBL" id="QNUK01000001">
    <property type="protein sequence ID" value="KAF5910075.1"/>
    <property type="molecule type" value="Genomic_DNA"/>
</dbReference>
<name>A0A8J5C980_CLAMG</name>
<evidence type="ECO:0000256" key="1">
    <source>
        <dbReference type="SAM" id="MobiDB-lite"/>
    </source>
</evidence>
<feature type="region of interest" description="Disordered" evidence="1">
    <location>
        <begin position="86"/>
        <end position="111"/>
    </location>
</feature>
<gene>
    <name evidence="2" type="ORF">DAT39_000084</name>
</gene>
<feature type="compositionally biased region" description="Basic and acidic residues" evidence="1">
    <location>
        <begin position="88"/>
        <end position="102"/>
    </location>
</feature>
<dbReference type="AlphaFoldDB" id="A0A8J5C980"/>
<reference evidence="2" key="1">
    <citation type="submission" date="2020-07" db="EMBL/GenBank/DDBJ databases">
        <title>Clarias magur genome sequencing, assembly and annotation.</title>
        <authorList>
            <person name="Kushwaha B."/>
            <person name="Kumar R."/>
            <person name="Das P."/>
            <person name="Joshi C.G."/>
            <person name="Kumar D."/>
            <person name="Nagpure N.S."/>
            <person name="Pandey M."/>
            <person name="Agarwal S."/>
            <person name="Srivastava S."/>
            <person name="Singh M."/>
            <person name="Sahoo L."/>
            <person name="Jayasankar P."/>
            <person name="Meher P.K."/>
            <person name="Koringa P.G."/>
            <person name="Iquebal M.A."/>
            <person name="Das S.P."/>
            <person name="Bit A."/>
            <person name="Patnaik S."/>
            <person name="Patel N."/>
            <person name="Shah T.M."/>
            <person name="Hinsu A."/>
            <person name="Jena J.K."/>
        </authorList>
    </citation>
    <scope>NUCLEOTIDE SEQUENCE</scope>
    <source>
        <strain evidence="2">CIFAMagur01</strain>
        <tissue evidence="2">Testis</tissue>
    </source>
</reference>
<evidence type="ECO:0000313" key="3">
    <source>
        <dbReference type="Proteomes" id="UP000727407"/>
    </source>
</evidence>
<organism evidence="2 3">
    <name type="scientific">Clarias magur</name>
    <name type="common">Asian catfish</name>
    <name type="synonym">Macropteronotus magur</name>
    <dbReference type="NCBI Taxonomy" id="1594786"/>
    <lineage>
        <taxon>Eukaryota</taxon>
        <taxon>Metazoa</taxon>
        <taxon>Chordata</taxon>
        <taxon>Craniata</taxon>
        <taxon>Vertebrata</taxon>
        <taxon>Euteleostomi</taxon>
        <taxon>Actinopterygii</taxon>
        <taxon>Neopterygii</taxon>
        <taxon>Teleostei</taxon>
        <taxon>Ostariophysi</taxon>
        <taxon>Siluriformes</taxon>
        <taxon>Clariidae</taxon>
        <taxon>Clarias</taxon>
    </lineage>
</organism>
<accession>A0A8J5C980</accession>
<dbReference type="Proteomes" id="UP000727407">
    <property type="component" value="Unassembled WGS sequence"/>
</dbReference>
<proteinExistence type="predicted"/>
<evidence type="ECO:0000313" key="2">
    <source>
        <dbReference type="EMBL" id="KAF5910075.1"/>
    </source>
</evidence>